<reference evidence="8" key="1">
    <citation type="submission" date="2016-10" db="EMBL/GenBank/DDBJ databases">
        <authorList>
            <person name="Varghese N."/>
            <person name="Submissions S."/>
        </authorList>
    </citation>
    <scope>NUCLEOTIDE SEQUENCE [LARGE SCALE GENOMIC DNA]</scope>
    <source>
        <strain evidence="8">ATCC 700379</strain>
    </source>
</reference>
<dbReference type="EMBL" id="FOOY01000034">
    <property type="protein sequence ID" value="SFG95614.1"/>
    <property type="molecule type" value="Genomic_DNA"/>
</dbReference>
<comment type="subcellular location">
    <subcellularLocation>
        <location evidence="1">Membrane</location>
        <topology evidence="1">Multi-pass membrane protein</topology>
    </subcellularLocation>
</comment>
<feature type="transmembrane region" description="Helical" evidence="6">
    <location>
        <begin position="61"/>
        <end position="80"/>
    </location>
</feature>
<evidence type="ECO:0000256" key="4">
    <source>
        <dbReference type="ARBA" id="ARBA00022989"/>
    </source>
</evidence>
<evidence type="ECO:0000256" key="5">
    <source>
        <dbReference type="ARBA" id="ARBA00023136"/>
    </source>
</evidence>
<dbReference type="PRINTS" id="PR00447">
    <property type="entry name" value="NATRESASSCMP"/>
</dbReference>
<keyword evidence="4 6" id="KW-1133">Transmembrane helix</keyword>
<evidence type="ECO:0000313" key="7">
    <source>
        <dbReference type="EMBL" id="SFG95614.1"/>
    </source>
</evidence>
<evidence type="ECO:0000256" key="1">
    <source>
        <dbReference type="ARBA" id="ARBA00004141"/>
    </source>
</evidence>
<keyword evidence="5 6" id="KW-0472">Membrane</keyword>
<evidence type="ECO:0000256" key="3">
    <source>
        <dbReference type="ARBA" id="ARBA00022692"/>
    </source>
</evidence>
<dbReference type="Pfam" id="PF01566">
    <property type="entry name" value="Nramp"/>
    <property type="match status" value="1"/>
</dbReference>
<dbReference type="GO" id="GO:0034755">
    <property type="term" value="P:iron ion transmembrane transport"/>
    <property type="evidence" value="ECO:0007669"/>
    <property type="project" value="TreeGrafter"/>
</dbReference>
<dbReference type="GO" id="GO:0005886">
    <property type="term" value="C:plasma membrane"/>
    <property type="evidence" value="ECO:0007669"/>
    <property type="project" value="TreeGrafter"/>
</dbReference>
<dbReference type="GO" id="GO:0015086">
    <property type="term" value="F:cadmium ion transmembrane transporter activity"/>
    <property type="evidence" value="ECO:0007669"/>
    <property type="project" value="TreeGrafter"/>
</dbReference>
<dbReference type="STRING" id="269670.SAMN02982927_03375"/>
<organism evidence="7 8">
    <name type="scientific">Sporolactobacillus nakayamae</name>
    <dbReference type="NCBI Taxonomy" id="269670"/>
    <lineage>
        <taxon>Bacteria</taxon>
        <taxon>Bacillati</taxon>
        <taxon>Bacillota</taxon>
        <taxon>Bacilli</taxon>
        <taxon>Bacillales</taxon>
        <taxon>Sporolactobacillaceae</taxon>
        <taxon>Sporolactobacillus</taxon>
    </lineage>
</organism>
<sequence length="90" mass="9782">MILWLTTEAAICATDIAEVIGGAIALQLLFHIPLVVGVSLTVLDVLLLLLLTKLGFRKIEAIVITLISVILLVFLYEVIISERITLHGGF</sequence>
<keyword evidence="8" id="KW-1185">Reference proteome</keyword>
<evidence type="ECO:0000313" key="8">
    <source>
        <dbReference type="Proteomes" id="UP000198752"/>
    </source>
</evidence>
<dbReference type="AlphaFoldDB" id="A0A1I2W2J4"/>
<gene>
    <name evidence="7" type="ORF">SAMN02982927_03375</name>
</gene>
<dbReference type="GO" id="GO:0005384">
    <property type="term" value="F:manganese ion transmembrane transporter activity"/>
    <property type="evidence" value="ECO:0007669"/>
    <property type="project" value="TreeGrafter"/>
</dbReference>
<name>A0A1I2W2J4_9BACL</name>
<keyword evidence="3 6" id="KW-0812">Transmembrane</keyword>
<dbReference type="InterPro" id="IPR001046">
    <property type="entry name" value="NRAMP_fam"/>
</dbReference>
<proteinExistence type="predicted"/>
<dbReference type="Proteomes" id="UP000198752">
    <property type="component" value="Unassembled WGS sequence"/>
</dbReference>
<protein>
    <submittedName>
        <fullName evidence="7">NRAMP (Natural resistance-associated macrophage protein) metal ion transporters</fullName>
    </submittedName>
</protein>
<dbReference type="PANTHER" id="PTHR11706">
    <property type="entry name" value="SOLUTE CARRIER PROTEIN FAMILY 11 MEMBER"/>
    <property type="match status" value="1"/>
</dbReference>
<feature type="transmembrane region" description="Helical" evidence="6">
    <location>
        <begin position="28"/>
        <end position="49"/>
    </location>
</feature>
<keyword evidence="2" id="KW-0813">Transport</keyword>
<accession>A0A1I2W2J4</accession>
<dbReference type="PANTHER" id="PTHR11706:SF33">
    <property type="entry name" value="NATURAL RESISTANCE-ASSOCIATED MACROPHAGE PROTEIN 2"/>
    <property type="match status" value="1"/>
</dbReference>
<evidence type="ECO:0000256" key="6">
    <source>
        <dbReference type="SAM" id="Phobius"/>
    </source>
</evidence>
<evidence type="ECO:0000256" key="2">
    <source>
        <dbReference type="ARBA" id="ARBA00022448"/>
    </source>
</evidence>